<evidence type="ECO:0000313" key="9">
    <source>
        <dbReference type="EMBL" id="NMP24477.1"/>
    </source>
</evidence>
<sequence length="253" mass="28340">MHPLREIQYRAPDPLPQRYPFQLPALHGFASLPLTSPVTFFIGDNGSGKSTFLEALADAAGLQVEGGSPNMIVDKPRTNTELAQALHLVWNIKLRNGFFFRAETLYNLASYLEDLADDPYSGGKSVVFGPYGGRSLHERSHGESFLALFQHRLNPHRPALYLFDEPEAALSITTQLAFLRLIHDWASSGHVQIIIATHSPIILAYPNASIWDFDASPMALTTYMASRPYQVTRAFLDAPERFLNHLFRDDSQD</sequence>
<keyword evidence="7" id="KW-0472">Membrane</keyword>
<evidence type="ECO:0000256" key="5">
    <source>
        <dbReference type="ARBA" id="ARBA00023004"/>
    </source>
</evidence>
<dbReference type="SMART" id="SM00382">
    <property type="entry name" value="AAA"/>
    <property type="match status" value="1"/>
</dbReference>
<dbReference type="InterPro" id="IPR003593">
    <property type="entry name" value="AAA+_ATPase"/>
</dbReference>
<dbReference type="Pfam" id="PF13476">
    <property type="entry name" value="AAA_23"/>
    <property type="match status" value="1"/>
</dbReference>
<dbReference type="Gene3D" id="3.40.50.300">
    <property type="entry name" value="P-loop containing nucleotide triphosphate hydrolases"/>
    <property type="match status" value="2"/>
</dbReference>
<evidence type="ECO:0000256" key="2">
    <source>
        <dbReference type="ARBA" id="ARBA00022448"/>
    </source>
</evidence>
<dbReference type="SUPFAM" id="SSF52540">
    <property type="entry name" value="P-loop containing nucleoside triphosphate hydrolases"/>
    <property type="match status" value="1"/>
</dbReference>
<keyword evidence="5" id="KW-0408">Iron</keyword>
<evidence type="ECO:0000313" key="10">
    <source>
        <dbReference type="Proteomes" id="UP000533476"/>
    </source>
</evidence>
<comment type="subcellular location">
    <subcellularLocation>
        <location evidence="1">Cell membrane</location>
        <topology evidence="1">Peripheral membrane protein</topology>
    </subcellularLocation>
</comment>
<gene>
    <name evidence="9" type="ORF">HIJ39_19330</name>
</gene>
<dbReference type="RefSeq" id="WP_169102627.1">
    <property type="nucleotide sequence ID" value="NZ_JABBVZ010000114.1"/>
</dbReference>
<keyword evidence="2" id="KW-0813">Transport</keyword>
<evidence type="ECO:0000256" key="4">
    <source>
        <dbReference type="ARBA" id="ARBA00022496"/>
    </source>
</evidence>
<keyword evidence="6" id="KW-0406">Ion transport</keyword>
<comment type="caution">
    <text evidence="9">The sequence shown here is derived from an EMBL/GenBank/DDBJ whole genome shotgun (WGS) entry which is preliminary data.</text>
</comment>
<evidence type="ECO:0000256" key="6">
    <source>
        <dbReference type="ARBA" id="ARBA00023065"/>
    </source>
</evidence>
<evidence type="ECO:0000256" key="7">
    <source>
        <dbReference type="ARBA" id="ARBA00023136"/>
    </source>
</evidence>
<evidence type="ECO:0000256" key="1">
    <source>
        <dbReference type="ARBA" id="ARBA00004202"/>
    </source>
</evidence>
<dbReference type="PANTHER" id="PTHR42771:SF2">
    <property type="entry name" value="IRON(3+)-HYDROXAMATE IMPORT ATP-BINDING PROTEIN FHUC"/>
    <property type="match status" value="1"/>
</dbReference>
<reference evidence="9 10" key="1">
    <citation type="submission" date="2020-04" db="EMBL/GenBank/DDBJ databases">
        <authorList>
            <person name="Zhang R."/>
            <person name="Schippers A."/>
        </authorList>
    </citation>
    <scope>NUCLEOTIDE SEQUENCE [LARGE SCALE GENOMIC DNA]</scope>
    <source>
        <strain evidence="9 10">DSM 109850</strain>
    </source>
</reference>
<keyword evidence="10" id="KW-1185">Reference proteome</keyword>
<dbReference type="AlphaFoldDB" id="A0A7Y0L716"/>
<dbReference type="GO" id="GO:0016887">
    <property type="term" value="F:ATP hydrolysis activity"/>
    <property type="evidence" value="ECO:0007669"/>
    <property type="project" value="InterPro"/>
</dbReference>
<evidence type="ECO:0000259" key="8">
    <source>
        <dbReference type="SMART" id="SM00382"/>
    </source>
</evidence>
<dbReference type="EMBL" id="JABBVZ010000114">
    <property type="protein sequence ID" value="NMP24477.1"/>
    <property type="molecule type" value="Genomic_DNA"/>
</dbReference>
<dbReference type="PANTHER" id="PTHR42771">
    <property type="entry name" value="IRON(3+)-HYDROXAMATE IMPORT ATP-BINDING PROTEIN FHUC"/>
    <property type="match status" value="1"/>
</dbReference>
<protein>
    <submittedName>
        <fullName evidence="9">AAA family ATPase</fullName>
    </submittedName>
</protein>
<name>A0A7Y0L716_9FIRM</name>
<dbReference type="InterPro" id="IPR051535">
    <property type="entry name" value="Siderophore_ABC-ATPase"/>
</dbReference>
<dbReference type="GO" id="GO:0005886">
    <property type="term" value="C:plasma membrane"/>
    <property type="evidence" value="ECO:0007669"/>
    <property type="project" value="UniProtKB-SubCell"/>
</dbReference>
<dbReference type="CDD" id="cd00267">
    <property type="entry name" value="ABC_ATPase"/>
    <property type="match status" value="1"/>
</dbReference>
<dbReference type="Proteomes" id="UP000533476">
    <property type="component" value="Unassembled WGS sequence"/>
</dbReference>
<organism evidence="9 10">
    <name type="scientific">Sulfobacillus harzensis</name>
    <dbReference type="NCBI Taxonomy" id="2729629"/>
    <lineage>
        <taxon>Bacteria</taxon>
        <taxon>Bacillati</taxon>
        <taxon>Bacillota</taxon>
        <taxon>Clostridia</taxon>
        <taxon>Eubacteriales</taxon>
        <taxon>Clostridiales Family XVII. Incertae Sedis</taxon>
        <taxon>Sulfobacillus</taxon>
    </lineage>
</organism>
<keyword evidence="4" id="KW-0410">Iron transport</keyword>
<dbReference type="InterPro" id="IPR027417">
    <property type="entry name" value="P-loop_NTPase"/>
</dbReference>
<accession>A0A7Y0L716</accession>
<keyword evidence="3" id="KW-1003">Cell membrane</keyword>
<proteinExistence type="predicted"/>
<dbReference type="GO" id="GO:0006826">
    <property type="term" value="P:iron ion transport"/>
    <property type="evidence" value="ECO:0007669"/>
    <property type="project" value="UniProtKB-KW"/>
</dbReference>
<dbReference type="GO" id="GO:0005524">
    <property type="term" value="F:ATP binding"/>
    <property type="evidence" value="ECO:0007669"/>
    <property type="project" value="InterPro"/>
</dbReference>
<evidence type="ECO:0000256" key="3">
    <source>
        <dbReference type="ARBA" id="ARBA00022475"/>
    </source>
</evidence>
<dbReference type="InterPro" id="IPR038729">
    <property type="entry name" value="Rad50/SbcC_AAA"/>
</dbReference>
<feature type="domain" description="AAA+ ATPase" evidence="8">
    <location>
        <begin position="35"/>
        <end position="235"/>
    </location>
</feature>